<dbReference type="KEGG" id="sct:SCAT_p0392"/>
<sequence>MRSCPDCGTAVADGEDFCPNCGAYLGWSRTAGTGPATSPAPAPPPADRPPEPPTTPADAAGDPVAVRPAKPVAQRPKVRRVVADTPRDGAPCPHCGTPNPPGRRFCARCAEPLTASGPAAADLPWWRRWFTRRRRRFGGSGNAVRRLVMLLVAACVVAGAVVAYLALRGTVQDTEDKLRGAKQITPAGVSADAAVPGHPASAAADGLTNRYWGAPALGDSVTFTFRDPFRLVDLVIHTGASTDPQEFHRQARPIALDMWTTTKDGRRHQQHLTLDDRPGQQTVPTGISDVTRIQLVIRSAAGTAPGRHIALGEVEFFARR</sequence>
<dbReference type="HOGENOM" id="CLU_033809_0_0_11"/>
<keyword evidence="2" id="KW-1133">Transmembrane helix</keyword>
<dbReference type="AlphaFoldDB" id="F8JLM8"/>
<feature type="region of interest" description="Disordered" evidence="1">
    <location>
        <begin position="29"/>
        <end position="80"/>
    </location>
</feature>
<dbReference type="InterPro" id="IPR026870">
    <property type="entry name" value="Zinc_ribbon_dom"/>
</dbReference>
<organism evidence="4 5">
    <name type="scientific">Streptantibioticus cattleyicolor (strain ATCC 35852 / DSM 46488 / JCM 4925 / NBRC 14057 / NRRL 8057)</name>
    <name type="common">Streptomyces cattleya</name>
    <dbReference type="NCBI Taxonomy" id="1003195"/>
    <lineage>
        <taxon>Bacteria</taxon>
        <taxon>Bacillati</taxon>
        <taxon>Actinomycetota</taxon>
        <taxon>Actinomycetes</taxon>
        <taxon>Kitasatosporales</taxon>
        <taxon>Streptomycetaceae</taxon>
        <taxon>Streptantibioticus</taxon>
    </lineage>
</organism>
<keyword evidence="2" id="KW-0472">Membrane</keyword>
<keyword evidence="4" id="KW-0614">Plasmid</keyword>
<dbReference type="Proteomes" id="UP000007842">
    <property type="component" value="Plasmid pSCATT"/>
</dbReference>
<feature type="domain" description="Zinc-ribbon" evidence="3">
    <location>
        <begin position="4"/>
        <end position="24"/>
    </location>
</feature>
<accession>G8XFT4</accession>
<evidence type="ECO:0000259" key="3">
    <source>
        <dbReference type="Pfam" id="PF13240"/>
    </source>
</evidence>
<protein>
    <recommendedName>
        <fullName evidence="3">Zinc-ribbon domain-containing protein</fullName>
    </recommendedName>
</protein>
<keyword evidence="5" id="KW-1185">Reference proteome</keyword>
<evidence type="ECO:0000256" key="1">
    <source>
        <dbReference type="SAM" id="MobiDB-lite"/>
    </source>
</evidence>
<feature type="compositionally biased region" description="Low complexity" evidence="1">
    <location>
        <begin position="56"/>
        <end position="69"/>
    </location>
</feature>
<dbReference type="KEGG" id="scy:SCATT_p13520"/>
<accession>F8JLM8</accession>
<evidence type="ECO:0000256" key="2">
    <source>
        <dbReference type="SAM" id="Phobius"/>
    </source>
</evidence>
<dbReference type="PATRIC" id="fig|1003195.11.peg.376"/>
<geneLocation type="plasmid" evidence="4 5">
    <name>pSCATT</name>
</geneLocation>
<feature type="domain" description="Zinc-ribbon" evidence="3">
    <location>
        <begin position="92"/>
        <end position="112"/>
    </location>
</feature>
<reference evidence="5" key="1">
    <citation type="submission" date="2011-12" db="EMBL/GenBank/DDBJ databases">
        <title>Complete genome sequence of Streptomyces cattleya strain DSM 46488.</title>
        <authorList>
            <person name="Ou H.-Y."/>
            <person name="Li P."/>
            <person name="Zhao C."/>
            <person name="O'Hagan D."/>
            <person name="Deng Z."/>
        </authorList>
    </citation>
    <scope>NUCLEOTIDE SEQUENCE [LARGE SCALE GENOMIC DNA]</scope>
    <source>
        <strain evidence="5">ATCC 35852 / DSM 46488 / JCM 4925 / NBRC 14057 / NRRL 8057</strain>
        <plasmid evidence="5">Plasmid pSCATT</plasmid>
    </source>
</reference>
<evidence type="ECO:0000313" key="4">
    <source>
        <dbReference type="EMBL" id="AEW99545.1"/>
    </source>
</evidence>
<dbReference type="Pfam" id="PF13240">
    <property type="entry name" value="Zn_Ribbon_1"/>
    <property type="match status" value="2"/>
</dbReference>
<dbReference type="EMBL" id="CP003229">
    <property type="protein sequence ID" value="AEW99545.1"/>
    <property type="molecule type" value="Genomic_DNA"/>
</dbReference>
<feature type="transmembrane region" description="Helical" evidence="2">
    <location>
        <begin position="143"/>
        <end position="167"/>
    </location>
</feature>
<dbReference type="RefSeq" id="WP_014150847.1">
    <property type="nucleotide sequence ID" value="NC_016113.1"/>
</dbReference>
<dbReference type="OrthoDB" id="3808044at2"/>
<name>F8JLM8_STREN</name>
<dbReference type="NCBIfam" id="NF047619">
    <property type="entry name" value="NADase_discoid"/>
    <property type="match status" value="1"/>
</dbReference>
<feature type="compositionally biased region" description="Pro residues" evidence="1">
    <location>
        <begin position="38"/>
        <end position="55"/>
    </location>
</feature>
<gene>
    <name evidence="4" type="ordered locus">SCATT_p13520</name>
</gene>
<proteinExistence type="predicted"/>
<dbReference type="InterPro" id="IPR057561">
    <property type="entry name" value="NADase_transloc"/>
</dbReference>
<keyword evidence="2" id="KW-0812">Transmembrane</keyword>
<evidence type="ECO:0000313" key="5">
    <source>
        <dbReference type="Proteomes" id="UP000007842"/>
    </source>
</evidence>